<dbReference type="InterPro" id="IPR024002">
    <property type="entry name" value="For/NO2_transpt_CS"/>
</dbReference>
<keyword evidence="4" id="KW-0472">Membrane</keyword>
<proteinExistence type="inferred from homology"/>
<dbReference type="GO" id="GO:0015513">
    <property type="term" value="F:high-affinity secondary active nitrite transmembrane transporter activity"/>
    <property type="evidence" value="ECO:0007669"/>
    <property type="project" value="TreeGrafter"/>
</dbReference>
<organism evidence="6 7">
    <name type="scientific">Candidatus Amulumruptor caecigallinarius</name>
    <dbReference type="NCBI Taxonomy" id="2109911"/>
    <lineage>
        <taxon>Bacteria</taxon>
        <taxon>Pseudomonadati</taxon>
        <taxon>Bacteroidota</taxon>
        <taxon>Bacteroidia</taxon>
        <taxon>Bacteroidales</taxon>
        <taxon>Muribaculaceae</taxon>
        <taxon>Candidatus Amulumruptor</taxon>
    </lineage>
</organism>
<evidence type="ECO:0000256" key="2">
    <source>
        <dbReference type="ARBA" id="ARBA00022692"/>
    </source>
</evidence>
<gene>
    <name evidence="6" type="ORF">K8V47_05925</name>
</gene>
<name>A0A4V1LAC0_9BACT</name>
<dbReference type="PANTHER" id="PTHR30520:SF6">
    <property type="entry name" value="FORMATE_NITRATE FAMILY TRANSPORTER (EUROFUNG)"/>
    <property type="match status" value="1"/>
</dbReference>
<dbReference type="EMBL" id="DYXT01000029">
    <property type="protein sequence ID" value="HJE39276.1"/>
    <property type="molecule type" value="Genomic_DNA"/>
</dbReference>
<comment type="subcellular location">
    <subcellularLocation>
        <location evidence="1">Membrane</location>
        <topology evidence="1">Multi-pass membrane protein</topology>
    </subcellularLocation>
</comment>
<reference evidence="6" key="1">
    <citation type="journal article" date="2021" name="PeerJ">
        <title>Extensive microbial diversity within the chicken gut microbiome revealed by metagenomics and culture.</title>
        <authorList>
            <person name="Gilroy R."/>
            <person name="Ravi A."/>
            <person name="Getino M."/>
            <person name="Pursley I."/>
            <person name="Horton D.L."/>
            <person name="Alikhan N.F."/>
            <person name="Baker D."/>
            <person name="Gharbi K."/>
            <person name="Hall N."/>
            <person name="Watson M."/>
            <person name="Adriaenssens E.M."/>
            <person name="Foster-Nyarko E."/>
            <person name="Jarju S."/>
            <person name="Secka A."/>
            <person name="Antonio M."/>
            <person name="Oren A."/>
            <person name="Chaudhuri R.R."/>
            <person name="La Ragione R."/>
            <person name="Hildebrand F."/>
            <person name="Pallen M.J."/>
        </authorList>
    </citation>
    <scope>NUCLEOTIDE SEQUENCE</scope>
    <source>
        <strain evidence="6">4100</strain>
    </source>
</reference>
<dbReference type="GO" id="GO:0015707">
    <property type="term" value="P:nitrite transport"/>
    <property type="evidence" value="ECO:0007669"/>
    <property type="project" value="TreeGrafter"/>
</dbReference>
<comment type="similarity">
    <text evidence="5">Belongs to the FNT transporter (TC 1.A.16) family.</text>
</comment>
<reference evidence="6" key="2">
    <citation type="submission" date="2021-09" db="EMBL/GenBank/DDBJ databases">
        <authorList>
            <person name="Gilroy R."/>
        </authorList>
    </citation>
    <scope>NUCLEOTIDE SEQUENCE</scope>
    <source>
        <strain evidence="6">4100</strain>
    </source>
</reference>
<evidence type="ECO:0000256" key="1">
    <source>
        <dbReference type="ARBA" id="ARBA00004141"/>
    </source>
</evidence>
<accession>A0A4V1LAC0</accession>
<dbReference type="AlphaFoldDB" id="A0A4V1LAC0"/>
<dbReference type="Pfam" id="PF01226">
    <property type="entry name" value="Form_Nir_trans"/>
    <property type="match status" value="1"/>
</dbReference>
<keyword evidence="2" id="KW-0812">Transmembrane</keyword>
<dbReference type="GO" id="GO:0005886">
    <property type="term" value="C:plasma membrane"/>
    <property type="evidence" value="ECO:0007669"/>
    <property type="project" value="TreeGrafter"/>
</dbReference>
<dbReference type="Proteomes" id="UP000711407">
    <property type="component" value="Unassembled WGS sequence"/>
</dbReference>
<comment type="caution">
    <text evidence="6">The sequence shown here is derived from an EMBL/GenBank/DDBJ whole genome shotgun (WGS) entry which is preliminary data.</text>
</comment>
<dbReference type="PROSITE" id="PS01006">
    <property type="entry name" value="FORMATE_NITRITE_TP_2"/>
    <property type="match status" value="1"/>
</dbReference>
<dbReference type="InterPro" id="IPR000292">
    <property type="entry name" value="For/NO2_transpt"/>
</dbReference>
<evidence type="ECO:0000313" key="7">
    <source>
        <dbReference type="Proteomes" id="UP000711407"/>
    </source>
</evidence>
<evidence type="ECO:0000256" key="4">
    <source>
        <dbReference type="ARBA" id="ARBA00023136"/>
    </source>
</evidence>
<dbReference type="PROSITE" id="PS01005">
    <property type="entry name" value="FORMATE_NITRITE_TP_1"/>
    <property type="match status" value="1"/>
</dbReference>
<evidence type="ECO:0000313" key="6">
    <source>
        <dbReference type="EMBL" id="HJE39276.1"/>
    </source>
</evidence>
<dbReference type="InterPro" id="IPR023271">
    <property type="entry name" value="Aquaporin-like"/>
</dbReference>
<evidence type="ECO:0000256" key="3">
    <source>
        <dbReference type="ARBA" id="ARBA00022989"/>
    </source>
</evidence>
<protein>
    <submittedName>
        <fullName evidence="6">Formate/nitrite transporter family protein</fullName>
    </submittedName>
</protein>
<keyword evidence="3" id="KW-1133">Transmembrane helix</keyword>
<sequence>MKSQQQIIGELAGVGVAKAAYRPMEKLVRTVLAGAFIALGGILSVVASAGFAANPSAQKVMSGLAFPIGLLLTVVFGAELFTGNCAVLMPAALKKRLSAVQVICNLAVVWIGNFVGAAAVVGLFVIGGGLLDAEPFSSAMAALSKLKVSLPPLTAFWRGIGCNWLVCLAIWLALTSDSLVGKAVGCWIPVAAFVVLGLEHSVANMFFIPAGMYVSGVWDFGGLAANLIPVTLGNIAGGALFVGCLYAWLYGAKD</sequence>
<evidence type="ECO:0000256" key="5">
    <source>
        <dbReference type="ARBA" id="ARBA00049660"/>
    </source>
</evidence>
<dbReference type="Gene3D" id="1.20.1080.10">
    <property type="entry name" value="Glycerol uptake facilitator protein"/>
    <property type="match status" value="1"/>
</dbReference>
<dbReference type="PANTHER" id="PTHR30520">
    <property type="entry name" value="FORMATE TRANSPORTER-RELATED"/>
    <property type="match status" value="1"/>
</dbReference>